<dbReference type="PRINTS" id="PR00141">
    <property type="entry name" value="PROTEASOME"/>
</dbReference>
<evidence type="ECO:0000256" key="3">
    <source>
        <dbReference type="ARBA" id="ARBA00022670"/>
    </source>
</evidence>
<comment type="caution">
    <text evidence="11">The sequence shown here is derived from an EMBL/GenBank/DDBJ whole genome shotgun (WGS) entry which is preliminary data.</text>
</comment>
<name>A0A9N8Z6Z5_9GLOM</name>
<dbReference type="Gene3D" id="3.60.20.10">
    <property type="entry name" value="Glutamine Phosphoribosylpyrophosphate, subunit 1, domain 1"/>
    <property type="match status" value="1"/>
</dbReference>
<keyword evidence="3" id="KW-0645">Protease</keyword>
<evidence type="ECO:0000256" key="4">
    <source>
        <dbReference type="ARBA" id="ARBA00022698"/>
    </source>
</evidence>
<comment type="catalytic activity">
    <reaction evidence="1">
        <text>Cleavage of peptide bonds with very broad specificity.</text>
        <dbReference type="EC" id="3.4.25.1"/>
    </reaction>
</comment>
<evidence type="ECO:0000256" key="8">
    <source>
        <dbReference type="ARBA" id="ARBA00023242"/>
    </source>
</evidence>
<dbReference type="GO" id="GO:0005634">
    <property type="term" value="C:nucleus"/>
    <property type="evidence" value="ECO:0007669"/>
    <property type="project" value="UniProtKB-SubCell"/>
</dbReference>
<dbReference type="GO" id="GO:0004298">
    <property type="term" value="F:threonine-type endopeptidase activity"/>
    <property type="evidence" value="ECO:0007669"/>
    <property type="project" value="UniProtKB-KW"/>
</dbReference>
<evidence type="ECO:0000256" key="10">
    <source>
        <dbReference type="RuleBase" id="RU004203"/>
    </source>
</evidence>
<comment type="subcellular location">
    <subcellularLocation>
        <location evidence="10">Cytoplasm</location>
    </subcellularLocation>
    <subcellularLocation>
        <location evidence="10">Nucleus</location>
    </subcellularLocation>
</comment>
<keyword evidence="7" id="KW-0865">Zymogen</keyword>
<dbReference type="PROSITE" id="PS00854">
    <property type="entry name" value="PROTEASOME_BETA_1"/>
    <property type="match status" value="1"/>
</dbReference>
<dbReference type="PANTHER" id="PTHR32194:SF3">
    <property type="entry name" value="PROTEASOME SUBUNIT BETA"/>
    <property type="match status" value="1"/>
</dbReference>
<feature type="active site" description="Nucleophile" evidence="9">
    <location>
        <position position="69"/>
    </location>
</feature>
<gene>
    <name evidence="11" type="ORF">AGERDE_LOCUS3067</name>
</gene>
<comment type="subunit">
    <text evidence="10">Component of the proteasome complex.</text>
</comment>
<comment type="similarity">
    <text evidence="10">Belongs to the peptidase T1B family.</text>
</comment>
<dbReference type="InterPro" id="IPR016050">
    <property type="entry name" value="Proteasome_bsu_CS"/>
</dbReference>
<proteinExistence type="inferred from homology"/>
<dbReference type="Proteomes" id="UP000789831">
    <property type="component" value="Unassembled WGS sequence"/>
</dbReference>
<dbReference type="FunFam" id="3.60.20.10:FF:000051">
    <property type="entry name" value="Proteasome subunit beta"/>
    <property type="match status" value="1"/>
</dbReference>
<keyword evidence="12" id="KW-1185">Reference proteome</keyword>
<dbReference type="GO" id="GO:0019774">
    <property type="term" value="C:proteasome core complex, beta-subunit complex"/>
    <property type="evidence" value="ECO:0007669"/>
    <property type="project" value="UniProtKB-ARBA"/>
</dbReference>
<evidence type="ECO:0000256" key="9">
    <source>
        <dbReference type="PIRSR" id="PIRSR600243-1"/>
    </source>
</evidence>
<keyword evidence="4" id="KW-0888">Threonine protease</keyword>
<dbReference type="InterPro" id="IPR029055">
    <property type="entry name" value="Ntn_hydrolases_N"/>
</dbReference>
<dbReference type="AlphaFoldDB" id="A0A9N8Z6Z5"/>
<dbReference type="InterPro" id="IPR001353">
    <property type="entry name" value="Proteasome_sua/b"/>
</dbReference>
<evidence type="ECO:0000256" key="7">
    <source>
        <dbReference type="ARBA" id="ARBA00023145"/>
    </source>
</evidence>
<dbReference type="InterPro" id="IPR023333">
    <property type="entry name" value="Proteasome_suB-type"/>
</dbReference>
<sequence>MDAYVNAFRTTVPTWFDGGIPSSSFGLEAAKEFAMPAFDIPGCHNPMEFLRSITDETSKDYRIKIQHGTTTLAFKFKGGVMVAVDSRATAGGYIASQTVKKIIEINPYLLGTMAGGAADCSYWERELGRRCRLYQLKNKELISVAAASKLLANMVYPYKRMGISMGTMVTGWDKTGPNLFYVDADGTRIKGEIFSVGSGSTFAYGVLDSTHDYELEENDAIDLARRSIYHATYRDAGSGGSVSVYHVKENGWQFISTHDVYDLHYEYQDQPKPRLI</sequence>
<keyword evidence="2 10" id="KW-0963">Cytoplasm</keyword>
<protein>
    <recommendedName>
        <fullName evidence="10">Proteasome subunit beta</fullName>
    </recommendedName>
</protein>
<comment type="function">
    <text evidence="10">Component of the proteasome, a multicatalytic proteinase complex which is characterized by its ability to cleave peptides with Arg, Phe, Tyr, Leu, and Glu adjacent to the leaving group at neutral or slightly basic pH. The proteasome has an ATP-dependent proteolytic activity.</text>
</comment>
<dbReference type="GO" id="GO:0051603">
    <property type="term" value="P:proteolysis involved in protein catabolic process"/>
    <property type="evidence" value="ECO:0007669"/>
    <property type="project" value="InterPro"/>
</dbReference>
<dbReference type="EMBL" id="CAJVPL010000277">
    <property type="protein sequence ID" value="CAG8477684.1"/>
    <property type="molecule type" value="Genomic_DNA"/>
</dbReference>
<evidence type="ECO:0000256" key="1">
    <source>
        <dbReference type="ARBA" id="ARBA00001198"/>
    </source>
</evidence>
<dbReference type="PANTHER" id="PTHR32194">
    <property type="entry name" value="METALLOPROTEASE TLDD"/>
    <property type="match status" value="1"/>
</dbReference>
<evidence type="ECO:0000256" key="5">
    <source>
        <dbReference type="ARBA" id="ARBA00022801"/>
    </source>
</evidence>
<reference evidence="11" key="1">
    <citation type="submission" date="2021-06" db="EMBL/GenBank/DDBJ databases">
        <authorList>
            <person name="Kallberg Y."/>
            <person name="Tangrot J."/>
            <person name="Rosling A."/>
        </authorList>
    </citation>
    <scope>NUCLEOTIDE SEQUENCE</scope>
    <source>
        <strain evidence="11">MT106</strain>
    </source>
</reference>
<keyword evidence="8 10" id="KW-0539">Nucleus</keyword>
<evidence type="ECO:0000313" key="12">
    <source>
        <dbReference type="Proteomes" id="UP000789831"/>
    </source>
</evidence>
<dbReference type="SUPFAM" id="SSF56235">
    <property type="entry name" value="N-terminal nucleophile aminohydrolases (Ntn hydrolases)"/>
    <property type="match status" value="1"/>
</dbReference>
<dbReference type="GO" id="GO:0005737">
    <property type="term" value="C:cytoplasm"/>
    <property type="evidence" value="ECO:0007669"/>
    <property type="project" value="UniProtKB-SubCell"/>
</dbReference>
<dbReference type="OrthoDB" id="37597at2759"/>
<evidence type="ECO:0000313" key="11">
    <source>
        <dbReference type="EMBL" id="CAG8477684.1"/>
    </source>
</evidence>
<keyword evidence="6 10" id="KW-0647">Proteasome</keyword>
<dbReference type="Pfam" id="PF00227">
    <property type="entry name" value="Proteasome"/>
    <property type="match status" value="1"/>
</dbReference>
<dbReference type="InterPro" id="IPR000243">
    <property type="entry name" value="Pept_T1A_subB"/>
</dbReference>
<evidence type="ECO:0000256" key="6">
    <source>
        <dbReference type="ARBA" id="ARBA00022942"/>
    </source>
</evidence>
<evidence type="ECO:0000256" key="2">
    <source>
        <dbReference type="ARBA" id="ARBA00022490"/>
    </source>
</evidence>
<organism evidence="11 12">
    <name type="scientific">Ambispora gerdemannii</name>
    <dbReference type="NCBI Taxonomy" id="144530"/>
    <lineage>
        <taxon>Eukaryota</taxon>
        <taxon>Fungi</taxon>
        <taxon>Fungi incertae sedis</taxon>
        <taxon>Mucoromycota</taxon>
        <taxon>Glomeromycotina</taxon>
        <taxon>Glomeromycetes</taxon>
        <taxon>Archaeosporales</taxon>
        <taxon>Ambisporaceae</taxon>
        <taxon>Ambispora</taxon>
    </lineage>
</organism>
<dbReference type="PROSITE" id="PS51476">
    <property type="entry name" value="PROTEASOME_BETA_2"/>
    <property type="match status" value="1"/>
</dbReference>
<dbReference type="CDD" id="cd03761">
    <property type="entry name" value="proteasome_beta_type_5"/>
    <property type="match status" value="1"/>
</dbReference>
<accession>A0A9N8Z6Z5</accession>
<keyword evidence="5" id="KW-0378">Hydrolase</keyword>